<keyword evidence="4" id="KW-1185">Reference proteome</keyword>
<gene>
    <name evidence="3" type="ORF">ILYODFUR_034679</name>
</gene>
<keyword evidence="1" id="KW-0812">Transmembrane</keyword>
<organism evidence="3 4">
    <name type="scientific">Ilyodon furcidens</name>
    <name type="common">goldbreast splitfin</name>
    <dbReference type="NCBI Taxonomy" id="33524"/>
    <lineage>
        <taxon>Eukaryota</taxon>
        <taxon>Metazoa</taxon>
        <taxon>Chordata</taxon>
        <taxon>Craniata</taxon>
        <taxon>Vertebrata</taxon>
        <taxon>Euteleostomi</taxon>
        <taxon>Actinopterygii</taxon>
        <taxon>Neopterygii</taxon>
        <taxon>Teleostei</taxon>
        <taxon>Neoteleostei</taxon>
        <taxon>Acanthomorphata</taxon>
        <taxon>Ovalentaria</taxon>
        <taxon>Atherinomorphae</taxon>
        <taxon>Cyprinodontiformes</taxon>
        <taxon>Goodeidae</taxon>
        <taxon>Ilyodon</taxon>
    </lineage>
</organism>
<dbReference type="Proteomes" id="UP001482620">
    <property type="component" value="Unassembled WGS sequence"/>
</dbReference>
<keyword evidence="1" id="KW-0472">Membrane</keyword>
<protein>
    <submittedName>
        <fullName evidence="3">Uncharacterized protein</fullName>
    </submittedName>
</protein>
<reference evidence="3 4" key="1">
    <citation type="submission" date="2021-06" db="EMBL/GenBank/DDBJ databases">
        <authorList>
            <person name="Palmer J.M."/>
        </authorList>
    </citation>
    <scope>NUCLEOTIDE SEQUENCE [LARGE SCALE GENOMIC DNA]</scope>
    <source>
        <strain evidence="4">if_2019</strain>
        <tissue evidence="3">Muscle</tissue>
    </source>
</reference>
<accession>A0ABV0TG31</accession>
<evidence type="ECO:0000313" key="3">
    <source>
        <dbReference type="EMBL" id="MEQ2230976.1"/>
    </source>
</evidence>
<evidence type="ECO:0000256" key="1">
    <source>
        <dbReference type="SAM" id="Phobius"/>
    </source>
</evidence>
<keyword evidence="1" id="KW-1133">Transmembrane helix</keyword>
<proteinExistence type="predicted"/>
<feature type="chain" id="PRO_5046553485" evidence="2">
    <location>
        <begin position="24"/>
        <end position="101"/>
    </location>
</feature>
<sequence length="101" mass="11974">MDTWTPLLIQWFVFIFIPTSGNSVQTVGKPVQVTDHLMKLIRRMQRLRKSKGAFLENLKYKKYVLSYFTMFCLLHNSIFDSLNVFIVVLHCRKVILTKHKL</sequence>
<name>A0ABV0TG31_9TELE</name>
<keyword evidence="2" id="KW-0732">Signal</keyword>
<dbReference type="EMBL" id="JAHRIQ010029497">
    <property type="protein sequence ID" value="MEQ2230976.1"/>
    <property type="molecule type" value="Genomic_DNA"/>
</dbReference>
<evidence type="ECO:0000256" key="2">
    <source>
        <dbReference type="SAM" id="SignalP"/>
    </source>
</evidence>
<feature type="transmembrane region" description="Helical" evidence="1">
    <location>
        <begin position="64"/>
        <end position="91"/>
    </location>
</feature>
<feature type="signal peptide" evidence="2">
    <location>
        <begin position="1"/>
        <end position="23"/>
    </location>
</feature>
<comment type="caution">
    <text evidence="3">The sequence shown here is derived from an EMBL/GenBank/DDBJ whole genome shotgun (WGS) entry which is preliminary data.</text>
</comment>
<evidence type="ECO:0000313" key="4">
    <source>
        <dbReference type="Proteomes" id="UP001482620"/>
    </source>
</evidence>